<keyword evidence="3 5" id="KW-0663">Pyridoxal phosphate</keyword>
<comment type="similarity">
    <text evidence="2">Belongs to the ACC deaminase/D-cysteine desulfhydrase family.</text>
</comment>
<sequence length="356" mass="37716">MLVDKLGFSRVNLTDLPTPFEEAPRFSKALGGPRIFLKRDDTTTLAMGGNKARKLELLMGEAVSLGSDHVITTGGPQSNHARMTAAAGRKLGMQPVLVLEGEDPCVRQGNLLLDHILGAEIIFSGARPPEEVMAEVKEDLEKRGKRPYLIPLGGSNALGALGYVSCVEEMNRQAEEAGVRPRAVYVATGSSGTLAGLVLGKILTGASFEVKGVAVSPGAAEKEGRAVELVFEAIQLIRSRLEDSPGPGALDPDHAAMLERIRDASLEKVRRHVAVIDGFVGPGYGIPTPECLEAITLLARNEGVLADPVYSGKALSALVADARTGKYARDDVVVFLHTGGVPADFAYSDVFVKGRI</sequence>
<comment type="cofactor">
    <cofactor evidence="1">
        <name>pyridoxal 5'-phosphate</name>
        <dbReference type="ChEBI" id="CHEBI:597326"/>
    </cofactor>
</comment>
<name>A0AAT9LAB7_9FIRM</name>
<evidence type="ECO:0000259" key="6">
    <source>
        <dbReference type="Pfam" id="PF00291"/>
    </source>
</evidence>
<evidence type="ECO:0000256" key="4">
    <source>
        <dbReference type="PIRSR" id="PIRSR006278-1"/>
    </source>
</evidence>
<proteinExistence type="inferred from homology"/>
<evidence type="ECO:0000313" key="7">
    <source>
        <dbReference type="EMBL" id="QUL97984.1"/>
    </source>
</evidence>
<feature type="domain" description="Tryptophan synthase beta chain-like PALP" evidence="6">
    <location>
        <begin position="15"/>
        <end position="339"/>
    </location>
</feature>
<dbReference type="PIRSF" id="PIRSF006278">
    <property type="entry name" value="ACCD_DCysDesulf"/>
    <property type="match status" value="1"/>
</dbReference>
<dbReference type="KEGG" id="fcz:IMF26_07875"/>
<dbReference type="PANTHER" id="PTHR43780">
    <property type="entry name" value="1-AMINOCYCLOPROPANE-1-CARBOXYLATE DEAMINASE-RELATED"/>
    <property type="match status" value="1"/>
</dbReference>
<dbReference type="InterPro" id="IPR036052">
    <property type="entry name" value="TrpB-like_PALP_sf"/>
</dbReference>
<protein>
    <submittedName>
        <fullName evidence="7">D-cysteine desulfhydrase family protein</fullName>
    </submittedName>
</protein>
<evidence type="ECO:0000256" key="1">
    <source>
        <dbReference type="ARBA" id="ARBA00001933"/>
    </source>
</evidence>
<dbReference type="GO" id="GO:0019148">
    <property type="term" value="F:D-cysteine desulfhydrase activity"/>
    <property type="evidence" value="ECO:0007669"/>
    <property type="project" value="TreeGrafter"/>
</dbReference>
<dbReference type="SUPFAM" id="SSF53686">
    <property type="entry name" value="Tryptophan synthase beta subunit-like PLP-dependent enzymes"/>
    <property type="match status" value="1"/>
</dbReference>
<feature type="modified residue" description="N6-(pyridoxal phosphate)lysine" evidence="5">
    <location>
        <position position="51"/>
    </location>
</feature>
<evidence type="ECO:0000256" key="3">
    <source>
        <dbReference type="ARBA" id="ARBA00022898"/>
    </source>
</evidence>
<reference evidence="7" key="2">
    <citation type="journal article" date="2023" name="Biology">
        <title>Prokaryotic Life Associated with Coal-Fire Gas Vents Revealed by Metagenomics.</title>
        <authorList>
            <person name="Kadnikov V.V."/>
            <person name="Mardanov A.V."/>
            <person name="Beletsky A.V."/>
            <person name="Karnachuk O.V."/>
            <person name="Ravin N.V."/>
        </authorList>
    </citation>
    <scope>NUCLEOTIDE SEQUENCE</scope>
    <source>
        <strain evidence="7">Bu02</strain>
    </source>
</reference>
<dbReference type="InterPro" id="IPR001926">
    <property type="entry name" value="TrpB-like_PALP"/>
</dbReference>
<dbReference type="InterPro" id="IPR027278">
    <property type="entry name" value="ACCD_DCysDesulf"/>
</dbReference>
<dbReference type="EMBL" id="CP062796">
    <property type="protein sequence ID" value="QUL97984.1"/>
    <property type="molecule type" value="Genomic_DNA"/>
</dbReference>
<feature type="active site" description="Nucleophile" evidence="4">
    <location>
        <position position="78"/>
    </location>
</feature>
<dbReference type="PANTHER" id="PTHR43780:SF2">
    <property type="entry name" value="1-AMINOCYCLOPROPANE-1-CARBOXYLATE DEAMINASE-RELATED"/>
    <property type="match status" value="1"/>
</dbReference>
<dbReference type="GO" id="GO:1901605">
    <property type="term" value="P:alpha-amino acid metabolic process"/>
    <property type="evidence" value="ECO:0007669"/>
    <property type="project" value="UniProtKB-ARBA"/>
</dbReference>
<dbReference type="AlphaFoldDB" id="A0AAT9LAB7"/>
<gene>
    <name evidence="7" type="ORF">IMF26_07875</name>
</gene>
<evidence type="ECO:0000256" key="5">
    <source>
        <dbReference type="PIRSR" id="PIRSR006278-2"/>
    </source>
</evidence>
<dbReference type="Pfam" id="PF00291">
    <property type="entry name" value="PALP"/>
    <property type="match status" value="1"/>
</dbReference>
<reference evidence="7" key="1">
    <citation type="submission" date="2020-10" db="EMBL/GenBank/DDBJ databases">
        <authorList>
            <person name="Kadnikov V."/>
            <person name="Beletsky A.V."/>
            <person name="Mardanov A.V."/>
            <person name="Karnachuk O.V."/>
            <person name="Ravin N.V."/>
        </authorList>
    </citation>
    <scope>NUCLEOTIDE SEQUENCE</scope>
    <source>
        <strain evidence="7">Bu02</strain>
    </source>
</reference>
<dbReference type="Gene3D" id="3.40.50.1100">
    <property type="match status" value="2"/>
</dbReference>
<evidence type="ECO:0000256" key="2">
    <source>
        <dbReference type="ARBA" id="ARBA00008639"/>
    </source>
</evidence>
<organism evidence="7">
    <name type="scientific">Candidatus Fermentithermobacillus carboniphilus</name>
    <dbReference type="NCBI Taxonomy" id="3085328"/>
    <lineage>
        <taxon>Bacteria</taxon>
        <taxon>Bacillati</taxon>
        <taxon>Bacillota</taxon>
        <taxon>Candidatus Fermentithermobacillia</taxon>
        <taxon>Candidatus Fermentithermobacillales</taxon>
        <taxon>Candidatus Fermentithermobacillaceae</taxon>
        <taxon>Candidatus Fermentithermobacillus</taxon>
    </lineage>
</organism>
<accession>A0AAT9LAB7</accession>